<feature type="domain" description="TPM" evidence="3">
    <location>
        <begin position="30"/>
        <end position="130"/>
    </location>
</feature>
<evidence type="ECO:0000256" key="1">
    <source>
        <dbReference type="SAM" id="Coils"/>
    </source>
</evidence>
<proteinExistence type="predicted"/>
<organism evidence="4 5">
    <name type="scientific">Flaviflexus equikiangi</name>
    <dbReference type="NCBI Taxonomy" id="2758573"/>
    <lineage>
        <taxon>Bacteria</taxon>
        <taxon>Bacillati</taxon>
        <taxon>Actinomycetota</taxon>
        <taxon>Actinomycetes</taxon>
        <taxon>Actinomycetales</taxon>
        <taxon>Actinomycetaceae</taxon>
        <taxon>Flaviflexus</taxon>
    </lineage>
</organism>
<keyword evidence="5" id="KW-1185">Reference proteome</keyword>
<dbReference type="InterPro" id="IPR007621">
    <property type="entry name" value="TPM_dom"/>
</dbReference>
<keyword evidence="2" id="KW-1133">Transmembrane helix</keyword>
<feature type="coiled-coil region" evidence="1">
    <location>
        <begin position="378"/>
        <end position="416"/>
    </location>
</feature>
<keyword evidence="2" id="KW-0812">Transmembrane</keyword>
<evidence type="ECO:0000259" key="3">
    <source>
        <dbReference type="Pfam" id="PF04536"/>
    </source>
</evidence>
<feature type="transmembrane region" description="Helical" evidence="2">
    <location>
        <begin position="147"/>
        <end position="167"/>
    </location>
</feature>
<gene>
    <name evidence="4" type="ORF">JVW63_01800</name>
</gene>
<keyword evidence="1" id="KW-0175">Coiled coil</keyword>
<evidence type="ECO:0000256" key="2">
    <source>
        <dbReference type="SAM" id="Phobius"/>
    </source>
</evidence>
<name>A0ABS2TCR6_9ACTO</name>
<feature type="coiled-coil region" evidence="1">
    <location>
        <begin position="451"/>
        <end position="485"/>
    </location>
</feature>
<keyword evidence="2" id="KW-0472">Membrane</keyword>
<protein>
    <recommendedName>
        <fullName evidence="3">TPM domain-containing protein</fullName>
    </recommendedName>
</protein>
<comment type="caution">
    <text evidence="4">The sequence shown here is derived from an EMBL/GenBank/DDBJ whole genome shotgun (WGS) entry which is preliminary data.</text>
</comment>
<dbReference type="Gene3D" id="3.10.310.50">
    <property type="match status" value="1"/>
</dbReference>
<dbReference type="RefSeq" id="WP_187995990.1">
    <property type="nucleotide sequence ID" value="NZ_JACEXG010000001.1"/>
</dbReference>
<dbReference type="EMBL" id="JAFFJS010000001">
    <property type="protein sequence ID" value="MBM9432445.1"/>
    <property type="molecule type" value="Genomic_DNA"/>
</dbReference>
<accession>A0ABS2TCR6</accession>
<dbReference type="Pfam" id="PF04536">
    <property type="entry name" value="TPM_phosphatase"/>
    <property type="match status" value="1"/>
</dbReference>
<dbReference type="Proteomes" id="UP000705983">
    <property type="component" value="Unassembled WGS sequence"/>
</dbReference>
<evidence type="ECO:0000313" key="5">
    <source>
        <dbReference type="Proteomes" id="UP000705983"/>
    </source>
</evidence>
<sequence>MTIIHGGPVASVEPFRPTDLLSDPNGVVENPQAAEDALYDLADQSGDELYIVFVSDFGDLGPSQWAAEASSAVIDEGDALIAIATDATEVGYWSLNEDVANSVEAAIITARPELREGDWDGAIQTITSELSSDGGGLTGESEGSSGLAAFALVSVALIAALIAVAAFRKSRSSKAKARKASENLEALGKRASNALIEADDGVRESAAELEFAKAEFGLQATVQFDEALRLARDEVQQAFEVRKKLDDNIPDTDAEKHAYYTAILEHTERARLAIAAQEEEFAKLRDMNARVHEILANLATRIHELSPRIPSAQAQIDTLGYRFPQAALATLQTYPGKVTELLAAAKEAVAKGQEQVSLDQRSQASVFARIAESHVQQASHLLDEVTNAEQTLLNAKKDLQKAIASLSSDVEDAKRLGRGDQTILARQAAAERALSYAVDSSADPILALGQLEEAETAIDSALAGVRQAEENHQRLIAGVEKARNAADRRIHAADILIDSNRRTIGSGARTSLAAARSAMSAGERASGIDEKLSHFQEAERHARRAEDEAKNDISRLDQSQFYGGRRGGGGNNMMTGLLIGSILSGGFGGGNNGGGFSSGSFGGGGFGGGGFGGGGGGGGFGGGIDF</sequence>
<reference evidence="5" key="1">
    <citation type="submission" date="2021-02" db="EMBL/GenBank/DDBJ databases">
        <title>Leucobacter sp. CX169.</title>
        <authorList>
            <person name="Cheng Y."/>
        </authorList>
    </citation>
    <scope>NUCLEOTIDE SEQUENCE [LARGE SCALE GENOMIC DNA]</scope>
    <source>
        <strain evidence="5">JY899</strain>
    </source>
</reference>
<evidence type="ECO:0000313" key="4">
    <source>
        <dbReference type="EMBL" id="MBM9432445.1"/>
    </source>
</evidence>
<feature type="coiled-coil region" evidence="1">
    <location>
        <begin position="528"/>
        <end position="555"/>
    </location>
</feature>